<dbReference type="OrthoDB" id="1470350at2759"/>
<feature type="transmembrane region" description="Helical" evidence="10">
    <location>
        <begin position="6"/>
        <end position="27"/>
    </location>
</feature>
<dbReference type="InterPro" id="IPR002401">
    <property type="entry name" value="Cyt_P450_E_grp-I"/>
</dbReference>
<evidence type="ECO:0000256" key="1">
    <source>
        <dbReference type="ARBA" id="ARBA00001971"/>
    </source>
</evidence>
<evidence type="ECO:0000256" key="6">
    <source>
        <dbReference type="ARBA" id="ARBA00023004"/>
    </source>
</evidence>
<comment type="similarity">
    <text evidence="2 9">Belongs to the cytochrome P450 family.</text>
</comment>
<proteinExistence type="inferred from homology"/>
<dbReference type="CDD" id="cd11058">
    <property type="entry name" value="CYP60B-like"/>
    <property type="match status" value="1"/>
</dbReference>
<dbReference type="PROSITE" id="PS00086">
    <property type="entry name" value="CYTOCHROME_P450"/>
    <property type="match status" value="1"/>
</dbReference>
<dbReference type="AlphaFoldDB" id="A0A022VSK2"/>
<evidence type="ECO:0000256" key="2">
    <source>
        <dbReference type="ARBA" id="ARBA00010617"/>
    </source>
</evidence>
<evidence type="ECO:0000256" key="3">
    <source>
        <dbReference type="ARBA" id="ARBA00022617"/>
    </source>
</evidence>
<organism evidence="11">
    <name type="scientific">Trichophyton rubrum CBS 288.86</name>
    <dbReference type="NCBI Taxonomy" id="1215330"/>
    <lineage>
        <taxon>Eukaryota</taxon>
        <taxon>Fungi</taxon>
        <taxon>Dikarya</taxon>
        <taxon>Ascomycota</taxon>
        <taxon>Pezizomycotina</taxon>
        <taxon>Eurotiomycetes</taxon>
        <taxon>Eurotiomycetidae</taxon>
        <taxon>Onygenales</taxon>
        <taxon>Arthrodermataceae</taxon>
        <taxon>Trichophyton</taxon>
    </lineage>
</organism>
<accession>A0A022VSK2</accession>
<dbReference type="InterPro" id="IPR036396">
    <property type="entry name" value="Cyt_P450_sf"/>
</dbReference>
<dbReference type="InterPro" id="IPR001128">
    <property type="entry name" value="Cyt_P450"/>
</dbReference>
<dbReference type="GO" id="GO:0016705">
    <property type="term" value="F:oxidoreductase activity, acting on paired donors, with incorporation or reduction of molecular oxygen"/>
    <property type="evidence" value="ECO:0007669"/>
    <property type="project" value="InterPro"/>
</dbReference>
<keyword evidence="10" id="KW-0812">Transmembrane</keyword>
<dbReference type="InterPro" id="IPR050121">
    <property type="entry name" value="Cytochrome_P450_monoxygenase"/>
</dbReference>
<keyword evidence="3 8" id="KW-0349">Heme</keyword>
<keyword evidence="5 9" id="KW-0560">Oxidoreductase</keyword>
<keyword evidence="10" id="KW-0472">Membrane</keyword>
<evidence type="ECO:0000256" key="4">
    <source>
        <dbReference type="ARBA" id="ARBA00022723"/>
    </source>
</evidence>
<evidence type="ECO:0000256" key="7">
    <source>
        <dbReference type="ARBA" id="ARBA00023033"/>
    </source>
</evidence>
<comment type="cofactor">
    <cofactor evidence="1 8">
        <name>heme</name>
        <dbReference type="ChEBI" id="CHEBI:30413"/>
    </cofactor>
</comment>
<keyword evidence="4 8" id="KW-0479">Metal-binding</keyword>
<dbReference type="SUPFAM" id="SSF48264">
    <property type="entry name" value="Cytochrome P450"/>
    <property type="match status" value="1"/>
</dbReference>
<reference evidence="11" key="1">
    <citation type="submission" date="2014-02" db="EMBL/GenBank/DDBJ databases">
        <title>The Genome Sequence of Trichophyton rubrum (morphotype fischeri) CBS 288.86.</title>
        <authorList>
            <consortium name="The Broad Institute Genomics Platform"/>
            <person name="Cuomo C.A."/>
            <person name="White T.C."/>
            <person name="Graser Y."/>
            <person name="Martinez-Rossi N."/>
            <person name="Heitman J."/>
            <person name="Young S.K."/>
            <person name="Zeng Q."/>
            <person name="Gargeya S."/>
            <person name="Abouelleil A."/>
            <person name="Alvarado L."/>
            <person name="Chapman S.B."/>
            <person name="Gainer-Dewar J."/>
            <person name="Goldberg J."/>
            <person name="Griggs A."/>
            <person name="Gujja S."/>
            <person name="Hansen M."/>
            <person name="Howarth C."/>
            <person name="Imamovic A."/>
            <person name="Larimer J."/>
            <person name="Martinez D."/>
            <person name="Murphy C."/>
            <person name="Pearson M.D."/>
            <person name="Persinoti G."/>
            <person name="Poon T."/>
            <person name="Priest M."/>
            <person name="Roberts A.D."/>
            <person name="Saif S."/>
            <person name="Shea T.D."/>
            <person name="Sykes S.N."/>
            <person name="Wortman J."/>
            <person name="Nusbaum C."/>
            <person name="Birren B."/>
        </authorList>
    </citation>
    <scope>NUCLEOTIDE SEQUENCE [LARGE SCALE GENOMIC DNA]</scope>
    <source>
        <strain evidence="11">CBS 288.86</strain>
    </source>
</reference>
<dbReference type="HOGENOM" id="CLU_001570_14_11_1"/>
<name>A0A022VSK2_TRIRU</name>
<dbReference type="Proteomes" id="UP000023758">
    <property type="component" value="Unassembled WGS sequence"/>
</dbReference>
<dbReference type="GO" id="GO:0004497">
    <property type="term" value="F:monooxygenase activity"/>
    <property type="evidence" value="ECO:0007669"/>
    <property type="project" value="UniProtKB-KW"/>
</dbReference>
<dbReference type="GO" id="GO:0005506">
    <property type="term" value="F:iron ion binding"/>
    <property type="evidence" value="ECO:0007669"/>
    <property type="project" value="InterPro"/>
</dbReference>
<dbReference type="PRINTS" id="PR00463">
    <property type="entry name" value="EP450I"/>
</dbReference>
<dbReference type="PANTHER" id="PTHR24305">
    <property type="entry name" value="CYTOCHROME P450"/>
    <property type="match status" value="1"/>
</dbReference>
<evidence type="ECO:0000256" key="5">
    <source>
        <dbReference type="ARBA" id="ARBA00023002"/>
    </source>
</evidence>
<evidence type="ECO:0000313" key="11">
    <source>
        <dbReference type="EMBL" id="EZF49031.1"/>
    </source>
</evidence>
<dbReference type="InterPro" id="IPR017972">
    <property type="entry name" value="Cyt_P450_CS"/>
</dbReference>
<gene>
    <name evidence="11" type="ORF">H103_07340</name>
</gene>
<dbReference type="PRINTS" id="PR00385">
    <property type="entry name" value="P450"/>
</dbReference>
<feature type="binding site" description="axial binding residue" evidence="8">
    <location>
        <position position="436"/>
    </location>
    <ligand>
        <name>heme</name>
        <dbReference type="ChEBI" id="CHEBI:30413"/>
    </ligand>
    <ligandPart>
        <name>Fe</name>
        <dbReference type="ChEBI" id="CHEBI:18248"/>
    </ligandPart>
</feature>
<dbReference type="Pfam" id="PF00067">
    <property type="entry name" value="p450"/>
    <property type="match status" value="1"/>
</dbReference>
<dbReference type="GO" id="GO:0020037">
    <property type="term" value="F:heme binding"/>
    <property type="evidence" value="ECO:0007669"/>
    <property type="project" value="InterPro"/>
</dbReference>
<evidence type="ECO:0000256" key="8">
    <source>
        <dbReference type="PIRSR" id="PIRSR602401-1"/>
    </source>
</evidence>
<protein>
    <recommendedName>
        <fullName evidence="12">Cytochrome P450 monooxygenase</fullName>
    </recommendedName>
</protein>
<evidence type="ECO:0000256" key="9">
    <source>
        <dbReference type="RuleBase" id="RU000461"/>
    </source>
</evidence>
<evidence type="ECO:0008006" key="12">
    <source>
        <dbReference type="Google" id="ProtNLM"/>
    </source>
</evidence>
<sequence>MSPFELLGLTAGLWIVCHILLAIYNVFLHPLRKYPGPTLDAATQLPYVYHMIKGDNAKYIAELHEKYGDIVRVGPREISYTSASANRTIFGGRPTEETVFEKNPVVWLQGSGEIHNIFFARHREHVRYRKMMAPAFSEAAIREQEPVIQEYVTKFIDGMRERSGKACYPDANGVVNIQAWYNFFVFDILSRLSFGTTVGSLDQGDYHPWVTVIFGAIKHSQYVQAAHRLRPYHRLLELFIPKAISEPYDTHMEFAGKTLLERQKGDSIGRADFASFILKGMSEAELLDNVNILVTAGGDTTAATMTSMTYYLTHNPESYRKLVDEIRGTFQAEEEITVSSVANLKYLRAVIQETMRIHPPVPVGLHRVVPRSGAAIDGQWLPGETWVSVAPLAAYRSPRYWREPEKFIPERWLGEPAFESDQRDVCTPFSIGQRSCIGINLAKVNLRLVIARLLWSFDLEAQPDNVDPHDHLEYGVWQGEPLRVRVKELASS</sequence>
<dbReference type="EMBL" id="KK207910">
    <property type="protein sequence ID" value="EZF49031.1"/>
    <property type="molecule type" value="Genomic_DNA"/>
</dbReference>
<keyword evidence="7 9" id="KW-0503">Monooxygenase</keyword>
<dbReference type="Gene3D" id="1.10.630.10">
    <property type="entry name" value="Cytochrome P450"/>
    <property type="match status" value="1"/>
</dbReference>
<dbReference type="PANTHER" id="PTHR24305:SF210">
    <property type="entry name" value="CYTOCHROME P450 MONOOXYGENASE ASQL-RELATED"/>
    <property type="match status" value="1"/>
</dbReference>
<evidence type="ECO:0000256" key="10">
    <source>
        <dbReference type="SAM" id="Phobius"/>
    </source>
</evidence>
<keyword evidence="6 8" id="KW-0408">Iron</keyword>
<keyword evidence="10" id="KW-1133">Transmembrane helix</keyword>